<proteinExistence type="predicted"/>
<organism evidence="1 2">
    <name type="scientific">Lithohypha guttulata</name>
    <dbReference type="NCBI Taxonomy" id="1690604"/>
    <lineage>
        <taxon>Eukaryota</taxon>
        <taxon>Fungi</taxon>
        <taxon>Dikarya</taxon>
        <taxon>Ascomycota</taxon>
        <taxon>Pezizomycotina</taxon>
        <taxon>Eurotiomycetes</taxon>
        <taxon>Chaetothyriomycetidae</taxon>
        <taxon>Chaetothyriales</taxon>
        <taxon>Trichomeriaceae</taxon>
        <taxon>Lithohypha</taxon>
    </lineage>
</organism>
<name>A0AAN7T2S7_9EURO</name>
<keyword evidence="2" id="KW-1185">Reference proteome</keyword>
<evidence type="ECO:0000313" key="2">
    <source>
        <dbReference type="Proteomes" id="UP001309876"/>
    </source>
</evidence>
<protein>
    <submittedName>
        <fullName evidence="1">Uncharacterized protein</fullName>
    </submittedName>
</protein>
<evidence type="ECO:0000313" key="1">
    <source>
        <dbReference type="EMBL" id="KAK5086734.1"/>
    </source>
</evidence>
<dbReference type="EMBL" id="JAVRRJ010000003">
    <property type="protein sequence ID" value="KAK5086734.1"/>
    <property type="molecule type" value="Genomic_DNA"/>
</dbReference>
<gene>
    <name evidence="1" type="ORF">LTR05_003902</name>
</gene>
<comment type="caution">
    <text evidence="1">The sequence shown here is derived from an EMBL/GenBank/DDBJ whole genome shotgun (WGS) entry which is preliminary data.</text>
</comment>
<dbReference type="AlphaFoldDB" id="A0AAN7T2S7"/>
<accession>A0AAN7T2S7</accession>
<dbReference type="Proteomes" id="UP001309876">
    <property type="component" value="Unassembled WGS sequence"/>
</dbReference>
<sequence length="122" mass="13310">MASSGDAPTFRLQSLSGGPTHVFELISGEQNSKSAVYKRKDGMQIKWDDEFGWSARDENNKQLLAQAWGVPATKQGDAPPEGTWVTRKAEAAYVFDMKVGVSAADKKAQAQKYREAIGGVEM</sequence>
<reference evidence="1 2" key="1">
    <citation type="submission" date="2023-08" db="EMBL/GenBank/DDBJ databases">
        <title>Black Yeasts Isolated from many extreme environments.</title>
        <authorList>
            <person name="Coleine C."/>
            <person name="Stajich J.E."/>
            <person name="Selbmann L."/>
        </authorList>
    </citation>
    <scope>NUCLEOTIDE SEQUENCE [LARGE SCALE GENOMIC DNA]</scope>
    <source>
        <strain evidence="1 2">CCFEE 5910</strain>
    </source>
</reference>